<keyword evidence="4" id="KW-1185">Reference proteome</keyword>
<name>A0A251UHW7_HELAN</name>
<dbReference type="Proteomes" id="UP000215914">
    <property type="component" value="Chromosome 6"/>
</dbReference>
<dbReference type="OrthoDB" id="591587at2759"/>
<reference evidence="2" key="3">
    <citation type="submission" date="2020-06" db="EMBL/GenBank/DDBJ databases">
        <title>Helianthus annuus Genome sequencing and assembly Release 2.</title>
        <authorList>
            <person name="Gouzy J."/>
            <person name="Langlade N."/>
            <person name="Munos S."/>
        </authorList>
    </citation>
    <scope>NUCLEOTIDE SEQUENCE</scope>
    <source>
        <tissue evidence="2">Leaves</tissue>
    </source>
</reference>
<evidence type="ECO:0000313" key="4">
    <source>
        <dbReference type="Proteomes" id="UP000215914"/>
    </source>
</evidence>
<dbReference type="Gramene" id="mRNA:HanXRQr2_Chr06g0258071">
    <property type="protein sequence ID" value="CDS:HanXRQr2_Chr06g0258071.1"/>
    <property type="gene ID" value="HanXRQr2_Chr06g0258071"/>
</dbReference>
<dbReference type="InterPro" id="IPR004158">
    <property type="entry name" value="DUF247_pln"/>
</dbReference>
<reference evidence="2 4" key="1">
    <citation type="journal article" date="2017" name="Nature">
        <title>The sunflower genome provides insights into oil metabolism, flowering and Asterid evolution.</title>
        <authorList>
            <person name="Badouin H."/>
            <person name="Gouzy J."/>
            <person name="Grassa C.J."/>
            <person name="Murat F."/>
            <person name="Staton S.E."/>
            <person name="Cottret L."/>
            <person name="Lelandais-Briere C."/>
            <person name="Owens G.L."/>
            <person name="Carrere S."/>
            <person name="Mayjonade B."/>
            <person name="Legrand L."/>
            <person name="Gill N."/>
            <person name="Kane N.C."/>
            <person name="Bowers J.E."/>
            <person name="Hubner S."/>
            <person name="Bellec A."/>
            <person name="Berard A."/>
            <person name="Berges H."/>
            <person name="Blanchet N."/>
            <person name="Boniface M.C."/>
            <person name="Brunel D."/>
            <person name="Catrice O."/>
            <person name="Chaidir N."/>
            <person name="Claudel C."/>
            <person name="Donnadieu C."/>
            <person name="Faraut T."/>
            <person name="Fievet G."/>
            <person name="Helmstetter N."/>
            <person name="King M."/>
            <person name="Knapp S.J."/>
            <person name="Lai Z."/>
            <person name="Le Paslier M.C."/>
            <person name="Lippi Y."/>
            <person name="Lorenzon L."/>
            <person name="Mandel J.R."/>
            <person name="Marage G."/>
            <person name="Marchand G."/>
            <person name="Marquand E."/>
            <person name="Bret-Mestries E."/>
            <person name="Morien E."/>
            <person name="Nambeesan S."/>
            <person name="Nguyen T."/>
            <person name="Pegot-Espagnet P."/>
            <person name="Pouilly N."/>
            <person name="Raftis F."/>
            <person name="Sallet E."/>
            <person name="Schiex T."/>
            <person name="Thomas J."/>
            <person name="Vandecasteele C."/>
            <person name="Vares D."/>
            <person name="Vear F."/>
            <person name="Vautrin S."/>
            <person name="Crespi M."/>
            <person name="Mangin B."/>
            <person name="Burke J.M."/>
            <person name="Salse J."/>
            <person name="Munos S."/>
            <person name="Vincourt P."/>
            <person name="Rieseberg L.H."/>
            <person name="Langlade N.B."/>
        </authorList>
    </citation>
    <scope>NUCLEOTIDE SEQUENCE [LARGE SCALE GENOMIC DNA]</scope>
    <source>
        <strain evidence="4">cv. SF193</strain>
        <tissue evidence="2">Leaves</tissue>
    </source>
</reference>
<evidence type="ECO:0000313" key="2">
    <source>
        <dbReference type="EMBL" id="KAF5802310.1"/>
    </source>
</evidence>
<proteinExistence type="predicted"/>
<dbReference type="OMA" id="CTISKFI"/>
<reference evidence="3" key="2">
    <citation type="submission" date="2017-02" db="EMBL/GenBank/DDBJ databases">
        <title>Sunflower complete genome.</title>
        <authorList>
            <person name="Langlade N."/>
            <person name="Munos S."/>
        </authorList>
    </citation>
    <scope>NUCLEOTIDE SEQUENCE [LARGE SCALE GENOMIC DNA]</scope>
    <source>
        <tissue evidence="3">Leaves</tissue>
    </source>
</reference>
<dbReference type="PANTHER" id="PTHR31170:SF25">
    <property type="entry name" value="BNAA09G04570D PROTEIN"/>
    <property type="match status" value="1"/>
</dbReference>
<feature type="transmembrane region" description="Helical" evidence="1">
    <location>
        <begin position="402"/>
        <end position="423"/>
    </location>
</feature>
<organism evidence="3 4">
    <name type="scientific">Helianthus annuus</name>
    <name type="common">Common sunflower</name>
    <dbReference type="NCBI Taxonomy" id="4232"/>
    <lineage>
        <taxon>Eukaryota</taxon>
        <taxon>Viridiplantae</taxon>
        <taxon>Streptophyta</taxon>
        <taxon>Embryophyta</taxon>
        <taxon>Tracheophyta</taxon>
        <taxon>Spermatophyta</taxon>
        <taxon>Magnoliopsida</taxon>
        <taxon>eudicotyledons</taxon>
        <taxon>Gunneridae</taxon>
        <taxon>Pentapetalae</taxon>
        <taxon>asterids</taxon>
        <taxon>campanulids</taxon>
        <taxon>Asterales</taxon>
        <taxon>Asteraceae</taxon>
        <taxon>Asteroideae</taxon>
        <taxon>Heliantheae alliance</taxon>
        <taxon>Heliantheae</taxon>
        <taxon>Helianthus</taxon>
    </lineage>
</organism>
<evidence type="ECO:0000313" key="3">
    <source>
        <dbReference type="EMBL" id="OTG22925.1"/>
    </source>
</evidence>
<accession>A0A251UHW7</accession>
<dbReference type="AlphaFoldDB" id="A0A251UHW7"/>
<dbReference type="InParanoid" id="A0A251UHW7"/>
<dbReference type="PANTHER" id="PTHR31170">
    <property type="entry name" value="BNAC04G53230D PROTEIN"/>
    <property type="match status" value="1"/>
</dbReference>
<dbReference type="EMBL" id="MNCJ02000321">
    <property type="protein sequence ID" value="KAF5802310.1"/>
    <property type="molecule type" value="Genomic_DNA"/>
</dbReference>
<sequence>MERLSETKISSNNKTQVTVQSLLDHVNKDNVNRTPPSIYIVPSTIRDLRPSCFCPRVVSIGPLHREDINLREFEERKASYLTSLVSRTNSPREETLQSCVEKAYASMDKIKACYIWTKNYDDDEIAKMMVMDACFILGFILQVQEKKNWVTQVVIYDLVLLENQIPFFFLELMFRCTISKFIPHVSLVEFLQPVLDHLNFFVGDIDFQNISTDTIPHILSLLHECYMPRVDNISSGTLSSTIRSAVDLDRAGVHFRPNENPKWLMEMEVNIHRYPFFFWSWSKTTLKLPVLKMHHFSELVLRNLIAYEQFRRTSKYITSYVVAMDMLVNTQEDVAMLIDSEVLVNYMSSNEEAANMINNISKEVACQDFFYGEQWNTLNKYCNSYWPKHLARMRRTYFSSPWNMIALVAGIILFALTVVQTIFTIKPIGSNN</sequence>
<dbReference type="EMBL" id="CM007895">
    <property type="protein sequence ID" value="OTG22925.1"/>
    <property type="molecule type" value="Genomic_DNA"/>
</dbReference>
<gene>
    <name evidence="3" type="ORF">HannXRQ_Chr06g0176731</name>
    <name evidence="2" type="ORF">HanXRQr2_Chr06g0258071</name>
</gene>
<protein>
    <submittedName>
        <fullName evidence="3">Uncharacterized protein</fullName>
    </submittedName>
</protein>
<keyword evidence="1" id="KW-1133">Transmembrane helix</keyword>
<evidence type="ECO:0000256" key="1">
    <source>
        <dbReference type="SAM" id="Phobius"/>
    </source>
</evidence>
<keyword evidence="1" id="KW-0472">Membrane</keyword>
<keyword evidence="1" id="KW-0812">Transmembrane</keyword>
<dbReference type="Pfam" id="PF03140">
    <property type="entry name" value="DUF247"/>
    <property type="match status" value="1"/>
</dbReference>